<feature type="domain" description="Pterin-binding" evidence="9">
    <location>
        <begin position="19"/>
        <end position="273"/>
    </location>
</feature>
<sequence>MFKPFSLNIRGRLVEYVRPAIMGIINVTPDSFYAGSRTKSDEIGRRVLEMIADGADMIDIGAYSSRPGAAEVSESEEIDRLAAGMAALRAVAPDVVVSVDTFRSSVAKAAVEDMDVDIVNDISGGDLDDTMFDTVESLGVPYMLMHMRGTPADMQALTDYPDGVTAEVLRSISVKLRELRLRGVNDVIVDPGFGFAKTLEQNYRLMADLPLFAELLDAPVLVGISRKSMITKALGVEPVDALNGTTALNTIALLKGAQILRVHDVKACSEAVRIVSMLPQS</sequence>
<keyword evidence="6" id="KW-0479">Metal-binding</keyword>
<proteinExistence type="predicted"/>
<dbReference type="EC" id="2.5.1.15" evidence="4"/>
<comment type="caution">
    <text evidence="10">The sequence shown here is derived from an EMBL/GenBank/DDBJ whole genome shotgun (WGS) entry which is preliminary data.</text>
</comment>
<evidence type="ECO:0000256" key="5">
    <source>
        <dbReference type="ARBA" id="ARBA00022679"/>
    </source>
</evidence>
<accession>A0A4Q0U8N7</accession>
<evidence type="ECO:0000256" key="2">
    <source>
        <dbReference type="ARBA" id="ARBA00001946"/>
    </source>
</evidence>
<dbReference type="NCBIfam" id="TIGR01496">
    <property type="entry name" value="DHPS"/>
    <property type="match status" value="1"/>
</dbReference>
<dbReference type="PANTHER" id="PTHR20941:SF1">
    <property type="entry name" value="FOLIC ACID SYNTHESIS PROTEIN FOL1"/>
    <property type="match status" value="1"/>
</dbReference>
<dbReference type="Gene3D" id="3.20.20.20">
    <property type="entry name" value="Dihydropteroate synthase-like"/>
    <property type="match status" value="1"/>
</dbReference>
<evidence type="ECO:0000256" key="6">
    <source>
        <dbReference type="ARBA" id="ARBA00022723"/>
    </source>
</evidence>
<comment type="cofactor">
    <cofactor evidence="2">
        <name>Mg(2+)</name>
        <dbReference type="ChEBI" id="CHEBI:18420"/>
    </cofactor>
</comment>
<dbReference type="GO" id="GO:0046872">
    <property type="term" value="F:metal ion binding"/>
    <property type="evidence" value="ECO:0007669"/>
    <property type="project" value="UniProtKB-KW"/>
</dbReference>
<dbReference type="GO" id="GO:0046654">
    <property type="term" value="P:tetrahydrofolate biosynthetic process"/>
    <property type="evidence" value="ECO:0007669"/>
    <property type="project" value="TreeGrafter"/>
</dbReference>
<dbReference type="Pfam" id="PF00809">
    <property type="entry name" value="Pterin_bind"/>
    <property type="match status" value="1"/>
</dbReference>
<reference evidence="10" key="1">
    <citation type="journal article" date="2021" name="PeerJ">
        <title>Extensive microbial diversity within the chicken gut microbiome revealed by metagenomics and culture.</title>
        <authorList>
            <person name="Gilroy R."/>
            <person name="Ravi A."/>
            <person name="Getino M."/>
            <person name="Pursley I."/>
            <person name="Horton D.L."/>
            <person name="Alikhan N.F."/>
            <person name="Baker D."/>
            <person name="Gharbi K."/>
            <person name="Hall N."/>
            <person name="Watson M."/>
            <person name="Adriaenssens E.M."/>
            <person name="Foster-Nyarko E."/>
            <person name="Jarju S."/>
            <person name="Secka A."/>
            <person name="Antonio M."/>
            <person name="Oren A."/>
            <person name="Chaudhuri R.R."/>
            <person name="La Ragione R."/>
            <person name="Hildebrand F."/>
            <person name="Pallen M.J."/>
        </authorList>
    </citation>
    <scope>NUCLEOTIDE SEQUENCE</scope>
    <source>
        <strain evidence="10">4100</strain>
    </source>
</reference>
<organism evidence="10 11">
    <name type="scientific">Candidatus Amulumruptor caecigallinarius</name>
    <dbReference type="NCBI Taxonomy" id="2109911"/>
    <lineage>
        <taxon>Bacteria</taxon>
        <taxon>Pseudomonadati</taxon>
        <taxon>Bacteroidota</taxon>
        <taxon>Bacteroidia</taxon>
        <taxon>Bacteroidales</taxon>
        <taxon>Muribaculaceae</taxon>
        <taxon>Candidatus Amulumruptor</taxon>
    </lineage>
</organism>
<reference evidence="10" key="2">
    <citation type="submission" date="2021-09" db="EMBL/GenBank/DDBJ databases">
        <authorList>
            <person name="Gilroy R."/>
        </authorList>
    </citation>
    <scope>NUCLEOTIDE SEQUENCE</scope>
    <source>
        <strain evidence="10">4100</strain>
    </source>
</reference>
<dbReference type="SUPFAM" id="SSF51717">
    <property type="entry name" value="Dihydropteroate synthetase-like"/>
    <property type="match status" value="1"/>
</dbReference>
<evidence type="ECO:0000256" key="3">
    <source>
        <dbReference type="ARBA" id="ARBA00004763"/>
    </source>
</evidence>
<name>A0A4Q0U8N7_9BACT</name>
<keyword evidence="8" id="KW-0289">Folate biosynthesis</keyword>
<dbReference type="InterPro" id="IPR011005">
    <property type="entry name" value="Dihydropteroate_synth-like_sf"/>
</dbReference>
<dbReference type="PROSITE" id="PS00793">
    <property type="entry name" value="DHPS_2"/>
    <property type="match status" value="1"/>
</dbReference>
<dbReference type="GO" id="GO:0046656">
    <property type="term" value="P:folic acid biosynthetic process"/>
    <property type="evidence" value="ECO:0007669"/>
    <property type="project" value="UniProtKB-KW"/>
</dbReference>
<dbReference type="InterPro" id="IPR006390">
    <property type="entry name" value="DHP_synth_dom"/>
</dbReference>
<dbReference type="InterPro" id="IPR045031">
    <property type="entry name" value="DHP_synth-like"/>
</dbReference>
<dbReference type="PROSITE" id="PS50972">
    <property type="entry name" value="PTERIN_BINDING"/>
    <property type="match status" value="1"/>
</dbReference>
<dbReference type="InterPro" id="IPR000489">
    <property type="entry name" value="Pterin-binding_dom"/>
</dbReference>
<keyword evidence="7" id="KW-0460">Magnesium</keyword>
<evidence type="ECO:0000313" key="11">
    <source>
        <dbReference type="Proteomes" id="UP000711407"/>
    </source>
</evidence>
<dbReference type="PANTHER" id="PTHR20941">
    <property type="entry name" value="FOLATE SYNTHESIS PROTEINS"/>
    <property type="match status" value="1"/>
</dbReference>
<protein>
    <recommendedName>
        <fullName evidence="4">dihydropteroate synthase</fullName>
        <ecNumber evidence="4">2.5.1.15</ecNumber>
    </recommendedName>
</protein>
<evidence type="ECO:0000256" key="8">
    <source>
        <dbReference type="ARBA" id="ARBA00022909"/>
    </source>
</evidence>
<evidence type="ECO:0000256" key="7">
    <source>
        <dbReference type="ARBA" id="ARBA00022842"/>
    </source>
</evidence>
<evidence type="ECO:0000256" key="4">
    <source>
        <dbReference type="ARBA" id="ARBA00012458"/>
    </source>
</evidence>
<evidence type="ECO:0000313" key="10">
    <source>
        <dbReference type="EMBL" id="HJE38370.1"/>
    </source>
</evidence>
<keyword evidence="5 10" id="KW-0808">Transferase</keyword>
<gene>
    <name evidence="10" type="primary">folP</name>
    <name evidence="10" type="ORF">K8V47_01210</name>
</gene>
<dbReference type="CDD" id="cd00739">
    <property type="entry name" value="DHPS"/>
    <property type="match status" value="1"/>
</dbReference>
<dbReference type="Proteomes" id="UP000711407">
    <property type="component" value="Unassembled WGS sequence"/>
</dbReference>
<dbReference type="EMBL" id="DYXT01000010">
    <property type="protein sequence ID" value="HJE38370.1"/>
    <property type="molecule type" value="Genomic_DNA"/>
</dbReference>
<evidence type="ECO:0000256" key="1">
    <source>
        <dbReference type="ARBA" id="ARBA00000012"/>
    </source>
</evidence>
<comment type="catalytic activity">
    <reaction evidence="1">
        <text>(7,8-dihydropterin-6-yl)methyl diphosphate + 4-aminobenzoate = 7,8-dihydropteroate + diphosphate</text>
        <dbReference type="Rhea" id="RHEA:19949"/>
        <dbReference type="ChEBI" id="CHEBI:17836"/>
        <dbReference type="ChEBI" id="CHEBI:17839"/>
        <dbReference type="ChEBI" id="CHEBI:33019"/>
        <dbReference type="ChEBI" id="CHEBI:72950"/>
        <dbReference type="EC" id="2.5.1.15"/>
    </reaction>
</comment>
<dbReference type="GO" id="GO:0005829">
    <property type="term" value="C:cytosol"/>
    <property type="evidence" value="ECO:0007669"/>
    <property type="project" value="TreeGrafter"/>
</dbReference>
<comment type="pathway">
    <text evidence="3">Cofactor biosynthesis; tetrahydrofolate biosynthesis; 7,8-dihydrofolate from 2-amino-4-hydroxy-6-hydroxymethyl-7,8-dihydropteridine diphosphate and 4-aminobenzoate: step 1/2.</text>
</comment>
<dbReference type="GO" id="GO:0004156">
    <property type="term" value="F:dihydropteroate synthase activity"/>
    <property type="evidence" value="ECO:0007669"/>
    <property type="project" value="UniProtKB-EC"/>
</dbReference>
<dbReference type="AlphaFoldDB" id="A0A4Q0U8N7"/>
<evidence type="ECO:0000259" key="9">
    <source>
        <dbReference type="PROSITE" id="PS50972"/>
    </source>
</evidence>